<dbReference type="GO" id="GO:0016020">
    <property type="term" value="C:membrane"/>
    <property type="evidence" value="ECO:0007669"/>
    <property type="project" value="InterPro"/>
</dbReference>
<organism evidence="2 3">
    <name type="scientific">Protopolystoma xenopodis</name>
    <dbReference type="NCBI Taxonomy" id="117903"/>
    <lineage>
        <taxon>Eukaryota</taxon>
        <taxon>Metazoa</taxon>
        <taxon>Spiralia</taxon>
        <taxon>Lophotrochozoa</taxon>
        <taxon>Platyhelminthes</taxon>
        <taxon>Monogenea</taxon>
        <taxon>Polyopisthocotylea</taxon>
        <taxon>Polystomatidea</taxon>
        <taxon>Polystomatidae</taxon>
        <taxon>Protopolystoma</taxon>
    </lineage>
</organism>
<gene>
    <name evidence="2" type="ORF">PXEA_LOCUS23159</name>
</gene>
<dbReference type="Pfam" id="PF02931">
    <property type="entry name" value="Neur_chan_LBD"/>
    <property type="match status" value="1"/>
</dbReference>
<dbReference type="Gene3D" id="2.70.170.10">
    <property type="entry name" value="Neurotransmitter-gated ion-channel ligand-binding domain"/>
    <property type="match status" value="1"/>
</dbReference>
<dbReference type="OrthoDB" id="5975154at2759"/>
<accession>A0A448X748</accession>
<dbReference type="GO" id="GO:0005230">
    <property type="term" value="F:extracellular ligand-gated monoatomic ion channel activity"/>
    <property type="evidence" value="ECO:0007669"/>
    <property type="project" value="InterPro"/>
</dbReference>
<dbReference type="InterPro" id="IPR036734">
    <property type="entry name" value="Neur_chan_lig-bd_sf"/>
</dbReference>
<feature type="domain" description="Neurotransmitter-gated ion-channel ligand-binding" evidence="1">
    <location>
        <begin position="11"/>
        <end position="49"/>
    </location>
</feature>
<name>A0A448X748_9PLAT</name>
<evidence type="ECO:0000313" key="2">
    <source>
        <dbReference type="EMBL" id="VEL29719.1"/>
    </source>
</evidence>
<comment type="caution">
    <text evidence="2">The sequence shown here is derived from an EMBL/GenBank/DDBJ whole genome shotgun (WGS) entry which is preliminary data.</text>
</comment>
<reference evidence="2" key="1">
    <citation type="submission" date="2018-11" db="EMBL/GenBank/DDBJ databases">
        <authorList>
            <consortium name="Pathogen Informatics"/>
        </authorList>
    </citation>
    <scope>NUCLEOTIDE SEQUENCE</scope>
</reference>
<dbReference type="Proteomes" id="UP000784294">
    <property type="component" value="Unassembled WGS sequence"/>
</dbReference>
<dbReference type="AlphaFoldDB" id="A0A448X748"/>
<protein>
    <recommendedName>
        <fullName evidence="1">Neurotransmitter-gated ion-channel ligand-binding domain-containing protein</fullName>
    </recommendedName>
</protein>
<dbReference type="EMBL" id="CAAALY010105571">
    <property type="protein sequence ID" value="VEL29719.1"/>
    <property type="molecule type" value="Genomic_DNA"/>
</dbReference>
<dbReference type="SUPFAM" id="SSF63712">
    <property type="entry name" value="Nicotinic receptor ligand binding domain-like"/>
    <property type="match status" value="1"/>
</dbReference>
<proteinExistence type="predicted"/>
<evidence type="ECO:0000259" key="1">
    <source>
        <dbReference type="Pfam" id="PF02931"/>
    </source>
</evidence>
<sequence>MLDYEEAGKIGRPVKNTLETVVVGFGLSLFQILDLEEKSQILTINVWSKYVGCLVDVTIIFYSEPSFE</sequence>
<dbReference type="InterPro" id="IPR006202">
    <property type="entry name" value="Neur_chan_lig-bd"/>
</dbReference>
<keyword evidence="3" id="KW-1185">Reference proteome</keyword>
<evidence type="ECO:0000313" key="3">
    <source>
        <dbReference type="Proteomes" id="UP000784294"/>
    </source>
</evidence>